<name>A0A850GWY2_9SPHN</name>
<evidence type="ECO:0000256" key="1">
    <source>
        <dbReference type="SAM" id="Phobius"/>
    </source>
</evidence>
<evidence type="ECO:0000256" key="2">
    <source>
        <dbReference type="SAM" id="SignalP"/>
    </source>
</evidence>
<comment type="caution">
    <text evidence="3">The sequence shown here is derived from an EMBL/GenBank/DDBJ whole genome shotgun (WGS) entry which is preliminary data.</text>
</comment>
<keyword evidence="1" id="KW-0812">Transmembrane</keyword>
<dbReference type="RefSeq" id="WP_176266362.1">
    <property type="nucleotide sequence ID" value="NZ_JABWGV010000001.1"/>
</dbReference>
<proteinExistence type="predicted"/>
<keyword evidence="2" id="KW-0732">Signal</keyword>
<organism evidence="3 4">
    <name type="scientific">Qipengyuania atrilutea</name>
    <dbReference type="NCBI Taxonomy" id="2744473"/>
    <lineage>
        <taxon>Bacteria</taxon>
        <taxon>Pseudomonadati</taxon>
        <taxon>Pseudomonadota</taxon>
        <taxon>Alphaproteobacteria</taxon>
        <taxon>Sphingomonadales</taxon>
        <taxon>Erythrobacteraceae</taxon>
        <taxon>Qipengyuania</taxon>
    </lineage>
</organism>
<dbReference type="Proteomes" id="UP000561438">
    <property type="component" value="Unassembled WGS sequence"/>
</dbReference>
<evidence type="ECO:0000313" key="3">
    <source>
        <dbReference type="EMBL" id="NVD44084.1"/>
    </source>
</evidence>
<feature type="transmembrane region" description="Helical" evidence="1">
    <location>
        <begin position="43"/>
        <end position="61"/>
    </location>
</feature>
<gene>
    <name evidence="3" type="ORF">HUV48_03510</name>
</gene>
<keyword evidence="1" id="KW-1133">Transmembrane helix</keyword>
<evidence type="ECO:0008006" key="5">
    <source>
        <dbReference type="Google" id="ProtNLM"/>
    </source>
</evidence>
<dbReference type="AlphaFoldDB" id="A0A850GWY2"/>
<keyword evidence="1" id="KW-0472">Membrane</keyword>
<keyword evidence="4" id="KW-1185">Reference proteome</keyword>
<feature type="chain" id="PRO_5032399907" description="17 kDa surface antigen" evidence="2">
    <location>
        <begin position="28"/>
        <end position="190"/>
    </location>
</feature>
<dbReference type="EMBL" id="JABWGV010000001">
    <property type="protein sequence ID" value="NVD44084.1"/>
    <property type="molecule type" value="Genomic_DNA"/>
</dbReference>
<feature type="signal peptide" evidence="2">
    <location>
        <begin position="1"/>
        <end position="27"/>
    </location>
</feature>
<protein>
    <recommendedName>
        <fullName evidence="5">17 kDa surface antigen</fullName>
    </recommendedName>
</protein>
<accession>A0A850GWY2</accession>
<evidence type="ECO:0000313" key="4">
    <source>
        <dbReference type="Proteomes" id="UP000561438"/>
    </source>
</evidence>
<sequence length="190" mass="21892">MKNLTKAFFGTVAAGAMAATAVTPASAADRYRDRDRGIDAGDVIAGAAVIGGIAILAGALGGRDRDRYDYRDRRYGDRYDRRYSRYDDPRYAVEQCVAAAERDARRYGYRGADVTQIRDVDRSRYGYRVKGRMVVDENNYGYRSSRYDRYDRYDRRSRYRDRDYDTGNFTCSYERGRITDLDFSGIRGLR</sequence>
<reference evidence="3 4" key="1">
    <citation type="submission" date="2020-06" db="EMBL/GenBank/DDBJ databases">
        <title>Altererythrobacter sp. HHU K3-1.</title>
        <authorList>
            <person name="Zhang D."/>
            <person name="Xue H."/>
        </authorList>
    </citation>
    <scope>NUCLEOTIDE SEQUENCE [LARGE SCALE GENOMIC DNA]</scope>
    <source>
        <strain evidence="3 4">HHU K3-1</strain>
    </source>
</reference>